<dbReference type="InterPro" id="IPR023042">
    <property type="entry name" value="Peptidase_M17_leu_NH2_pept"/>
</dbReference>
<proteinExistence type="inferred from homology"/>
<evidence type="ECO:0000256" key="4">
    <source>
        <dbReference type="ARBA" id="ARBA00022438"/>
    </source>
</evidence>
<dbReference type="GO" id="GO:0005737">
    <property type="term" value="C:cytoplasm"/>
    <property type="evidence" value="ECO:0007669"/>
    <property type="project" value="InterPro"/>
</dbReference>
<dbReference type="InterPro" id="IPR008283">
    <property type="entry name" value="Peptidase_M17_N"/>
</dbReference>
<evidence type="ECO:0000256" key="3">
    <source>
        <dbReference type="ARBA" id="ARBA00009528"/>
    </source>
</evidence>
<dbReference type="GO" id="GO:0006508">
    <property type="term" value="P:proteolysis"/>
    <property type="evidence" value="ECO:0007669"/>
    <property type="project" value="UniProtKB-KW"/>
</dbReference>
<evidence type="ECO:0000256" key="7">
    <source>
        <dbReference type="ARBA" id="ARBA00023211"/>
    </source>
</evidence>
<evidence type="ECO:0000256" key="5">
    <source>
        <dbReference type="ARBA" id="ARBA00022670"/>
    </source>
</evidence>
<dbReference type="PRINTS" id="PR00481">
    <property type="entry name" value="LAMNOPPTDASE"/>
</dbReference>
<comment type="catalytic activity">
    <reaction evidence="1">
        <text>Release of an N-terminal amino acid, Xaa-|-Yaa-, in which Xaa is preferably Leu, but may be other amino acids including Pro although not Arg or Lys, and Yaa may be Pro. Amino acid amides and methyl esters are also readily hydrolyzed, but rates on arylamides are exceedingly low.</text>
        <dbReference type="EC" id="3.4.11.1"/>
    </reaction>
</comment>
<comment type="catalytic activity">
    <reaction evidence="2">
        <text>Release of an N-terminal amino acid, preferentially leucine, but not glutamic or aspartic acids.</text>
        <dbReference type="EC" id="3.4.11.10"/>
    </reaction>
</comment>
<dbReference type="SUPFAM" id="SSF52949">
    <property type="entry name" value="Macro domain-like"/>
    <property type="match status" value="1"/>
</dbReference>
<gene>
    <name evidence="9" type="ORF">DI626_08870</name>
</gene>
<dbReference type="NCBIfam" id="NF002075">
    <property type="entry name" value="PRK00913.2-2"/>
    <property type="match status" value="1"/>
</dbReference>
<accession>A0A2W5BKP2</accession>
<reference evidence="9 10" key="1">
    <citation type="submission" date="2017-08" db="EMBL/GenBank/DDBJ databases">
        <title>Infants hospitalized years apart are colonized by the same room-sourced microbial strains.</title>
        <authorList>
            <person name="Brooks B."/>
            <person name="Olm M.R."/>
            <person name="Firek B.A."/>
            <person name="Baker R."/>
            <person name="Thomas B.C."/>
            <person name="Morowitz M.J."/>
            <person name="Banfield J.F."/>
        </authorList>
    </citation>
    <scope>NUCLEOTIDE SEQUENCE [LARGE SCALE GENOMIC DNA]</scope>
    <source>
        <strain evidence="9">S2_018_000_R2_104</strain>
    </source>
</reference>
<protein>
    <submittedName>
        <fullName evidence="9">Leucyl aminopeptidase</fullName>
    </submittedName>
</protein>
<dbReference type="PROSITE" id="PS00631">
    <property type="entry name" value="CYTOSOL_AP"/>
    <property type="match status" value="1"/>
</dbReference>
<dbReference type="GO" id="GO:0030145">
    <property type="term" value="F:manganese ion binding"/>
    <property type="evidence" value="ECO:0007669"/>
    <property type="project" value="InterPro"/>
</dbReference>
<dbReference type="PANTHER" id="PTHR11963">
    <property type="entry name" value="LEUCINE AMINOPEPTIDASE-RELATED"/>
    <property type="match status" value="1"/>
</dbReference>
<feature type="non-terminal residue" evidence="9">
    <location>
        <position position="487"/>
    </location>
</feature>
<keyword evidence="4 9" id="KW-0031">Aminopeptidase</keyword>
<dbReference type="EMBL" id="QFNK01000202">
    <property type="protein sequence ID" value="PZO83695.1"/>
    <property type="molecule type" value="Genomic_DNA"/>
</dbReference>
<comment type="caution">
    <text evidence="9">The sequence shown here is derived from an EMBL/GenBank/DDBJ whole genome shotgun (WGS) entry which is preliminary data.</text>
</comment>
<evidence type="ECO:0000313" key="9">
    <source>
        <dbReference type="EMBL" id="PZO83695.1"/>
    </source>
</evidence>
<feature type="domain" description="Cytosol aminopeptidase" evidence="8">
    <location>
        <begin position="369"/>
        <end position="376"/>
    </location>
</feature>
<name>A0A2W5BKP2_9BACT</name>
<dbReference type="Pfam" id="PF00883">
    <property type="entry name" value="Peptidase_M17"/>
    <property type="match status" value="1"/>
</dbReference>
<evidence type="ECO:0000256" key="1">
    <source>
        <dbReference type="ARBA" id="ARBA00000135"/>
    </source>
</evidence>
<sequence length="487" mass="51318">MSKPVSVTFTKSSPAKADTAVVFATSKSTLLPSAKDLDKKSGGLISAALEIRENFKGRHGDLVSVILPKGAGYKQVIVVGLGDADKLDELTLENAGGKVYGALKTVSSSHAAVLFDHENGFKEGDAARALAAFASGLRLRDYSFDKYKQPKKSGDGKKKDEGGLKEISIVSANAAAANKASAHYEAIAGGVSFARDLVNEVPNILYPESYAAILQKELKPLGVQIEIMDEKKMQKLGFGAHLAVGMGSARPPRVVIMRWNGLSGNGTDSGKGTSKKTKKGAGPLAFVGKGVTFDTGGISIKPAAGMEEMKMDMGGSAAVAGLIRALAVSKAKVDVIGIVGLAENMPSDRAYRPGDIITSLSGKTIEVLNTDAEGRLVLADSLTYVQQTYKPSMIIDLATLTGAIMVALGLEYAGAFVNDDALWKKLESASQRTGEKLWRMPLDEAFRDEMKGSVSDLKNLGNLGRYGGACSAAGFLEMFVENNTPWA</sequence>
<keyword evidence="7" id="KW-0464">Manganese</keyword>
<dbReference type="InterPro" id="IPR043472">
    <property type="entry name" value="Macro_dom-like"/>
</dbReference>
<dbReference type="Gene3D" id="3.40.220.10">
    <property type="entry name" value="Leucine Aminopeptidase, subunit E, domain 1"/>
    <property type="match status" value="1"/>
</dbReference>
<organism evidence="9 10">
    <name type="scientific">Micavibrio aeruginosavorus</name>
    <dbReference type="NCBI Taxonomy" id="349221"/>
    <lineage>
        <taxon>Bacteria</taxon>
        <taxon>Pseudomonadati</taxon>
        <taxon>Bdellovibrionota</taxon>
        <taxon>Bdellovibrionia</taxon>
        <taxon>Bdellovibrionales</taxon>
        <taxon>Pseudobdellovibrionaceae</taxon>
        <taxon>Micavibrio</taxon>
    </lineage>
</organism>
<dbReference type="SUPFAM" id="SSF53187">
    <property type="entry name" value="Zn-dependent exopeptidases"/>
    <property type="match status" value="1"/>
</dbReference>
<evidence type="ECO:0000256" key="2">
    <source>
        <dbReference type="ARBA" id="ARBA00000967"/>
    </source>
</evidence>
<dbReference type="InterPro" id="IPR011356">
    <property type="entry name" value="Leucine_aapep/pepB"/>
</dbReference>
<dbReference type="Gene3D" id="3.40.630.10">
    <property type="entry name" value="Zn peptidases"/>
    <property type="match status" value="1"/>
</dbReference>
<evidence type="ECO:0000259" key="8">
    <source>
        <dbReference type="PROSITE" id="PS00631"/>
    </source>
</evidence>
<dbReference type="AlphaFoldDB" id="A0A2W5BKP2"/>
<keyword evidence="6" id="KW-0378">Hydrolase</keyword>
<evidence type="ECO:0000256" key="6">
    <source>
        <dbReference type="ARBA" id="ARBA00022801"/>
    </source>
</evidence>
<comment type="similarity">
    <text evidence="3">Belongs to the peptidase M17 family.</text>
</comment>
<dbReference type="CDD" id="cd00433">
    <property type="entry name" value="Peptidase_M17"/>
    <property type="match status" value="1"/>
</dbReference>
<dbReference type="NCBIfam" id="NF002077">
    <property type="entry name" value="PRK00913.2-4"/>
    <property type="match status" value="1"/>
</dbReference>
<dbReference type="HAMAP" id="MF_00181">
    <property type="entry name" value="Cytosol_peptidase_M17"/>
    <property type="match status" value="1"/>
</dbReference>
<dbReference type="Pfam" id="PF02789">
    <property type="entry name" value="Peptidase_M17_N"/>
    <property type="match status" value="1"/>
</dbReference>
<dbReference type="GO" id="GO:0070006">
    <property type="term" value="F:metalloaminopeptidase activity"/>
    <property type="evidence" value="ECO:0007669"/>
    <property type="project" value="InterPro"/>
</dbReference>
<dbReference type="PANTHER" id="PTHR11963:SF23">
    <property type="entry name" value="CYTOSOL AMINOPEPTIDASE"/>
    <property type="match status" value="1"/>
</dbReference>
<dbReference type="Proteomes" id="UP000249557">
    <property type="component" value="Unassembled WGS sequence"/>
</dbReference>
<evidence type="ECO:0000313" key="10">
    <source>
        <dbReference type="Proteomes" id="UP000249557"/>
    </source>
</evidence>
<dbReference type="InterPro" id="IPR000819">
    <property type="entry name" value="Peptidase_M17_C"/>
</dbReference>
<keyword evidence="5" id="KW-0645">Protease</keyword>